<dbReference type="EMBL" id="LJTC01000007">
    <property type="protein sequence ID" value="KPM83393.1"/>
    <property type="molecule type" value="Genomic_DNA"/>
</dbReference>
<dbReference type="InterPro" id="IPR016181">
    <property type="entry name" value="Acyl_CoA_acyltransferase"/>
</dbReference>
<dbReference type="InterPro" id="IPR000182">
    <property type="entry name" value="GNAT_dom"/>
</dbReference>
<dbReference type="InterPro" id="IPR051531">
    <property type="entry name" value="N-acetyltransferase"/>
</dbReference>
<dbReference type="GO" id="GO:0016747">
    <property type="term" value="F:acyltransferase activity, transferring groups other than amino-acyl groups"/>
    <property type="evidence" value="ECO:0007669"/>
    <property type="project" value="InterPro"/>
</dbReference>
<dbReference type="STRING" id="570156.AOG27_12200"/>
<comment type="caution">
    <text evidence="2">The sequence shown here is derived from an EMBL/GenBank/DDBJ whole genome shotgun (WGS) entry which is preliminary data.</text>
</comment>
<dbReference type="PATRIC" id="fig|570156.3.peg.3527"/>
<dbReference type="Proteomes" id="UP000050378">
    <property type="component" value="Unassembled WGS sequence"/>
</dbReference>
<organism evidence="2 3">
    <name type="scientific">Pseudoalteromonas lipolytica</name>
    <dbReference type="NCBI Taxonomy" id="570156"/>
    <lineage>
        <taxon>Bacteria</taxon>
        <taxon>Pseudomonadati</taxon>
        <taxon>Pseudomonadota</taxon>
        <taxon>Gammaproteobacteria</taxon>
        <taxon>Alteromonadales</taxon>
        <taxon>Pseudoalteromonadaceae</taxon>
        <taxon>Pseudoalteromonas</taxon>
    </lineage>
</organism>
<dbReference type="PANTHER" id="PTHR43792:SF16">
    <property type="entry name" value="N-ACETYLTRANSFERASE DOMAIN-CONTAINING PROTEIN"/>
    <property type="match status" value="1"/>
</dbReference>
<evidence type="ECO:0000259" key="1">
    <source>
        <dbReference type="PROSITE" id="PS51186"/>
    </source>
</evidence>
<feature type="domain" description="N-acetyltransferase" evidence="1">
    <location>
        <begin position="10"/>
        <end position="161"/>
    </location>
</feature>
<evidence type="ECO:0000313" key="3">
    <source>
        <dbReference type="Proteomes" id="UP000050378"/>
    </source>
</evidence>
<dbReference type="Pfam" id="PF13302">
    <property type="entry name" value="Acetyltransf_3"/>
    <property type="match status" value="1"/>
</dbReference>
<dbReference type="PROSITE" id="PS51186">
    <property type="entry name" value="GNAT"/>
    <property type="match status" value="1"/>
</dbReference>
<gene>
    <name evidence="2" type="ORF">AOG27_12200</name>
</gene>
<protein>
    <submittedName>
        <fullName evidence="2">Acetyltransferase</fullName>
    </submittedName>
</protein>
<evidence type="ECO:0000313" key="2">
    <source>
        <dbReference type="EMBL" id="KPM83393.1"/>
    </source>
</evidence>
<keyword evidence="2" id="KW-0808">Transferase</keyword>
<dbReference type="PANTHER" id="PTHR43792">
    <property type="entry name" value="GNAT FAMILY, PUTATIVE (AFU_ORTHOLOGUE AFUA_3G00765)-RELATED-RELATED"/>
    <property type="match status" value="1"/>
</dbReference>
<name>A0A0P7E7B9_9GAMM</name>
<reference evidence="2 3" key="1">
    <citation type="submission" date="2015-09" db="EMBL/GenBank/DDBJ databases">
        <title>Draft Genome Sequence of Pseudoalteromonas lipolytica UCD-48B.</title>
        <authorList>
            <person name="Krusor M."/>
            <person name="Coil D.A."/>
            <person name="Lang J.M."/>
            <person name="Eisen J.A."/>
            <person name="Alexiev A."/>
        </authorList>
    </citation>
    <scope>NUCLEOTIDE SEQUENCE [LARGE SCALE GENOMIC DNA]</scope>
    <source>
        <strain evidence="2 3">UCD-48B</strain>
    </source>
</reference>
<dbReference type="SUPFAM" id="SSF55729">
    <property type="entry name" value="Acyl-CoA N-acyltransferases (Nat)"/>
    <property type="match status" value="1"/>
</dbReference>
<dbReference type="AlphaFoldDB" id="A0A0P7E7B9"/>
<accession>A0A0P7E7B9</accession>
<dbReference type="Gene3D" id="3.40.630.30">
    <property type="match status" value="1"/>
</dbReference>
<dbReference type="OrthoDB" id="9801656at2"/>
<sequence length="161" mass="18172">MNTSISTNRFTLRLLNESDASERYLSWFEDKMSKQYIAYSSSSISSLREYINSKNTASDCILWGIFFEGNHIGNIKYEPIDQKSGQATMGILIGEPSWRGKGVAAEVITATARCLMEQLSISEIILGVDANNIPAIKSYEKLGFRTFDKKDQGIYMRWSLS</sequence>
<dbReference type="RefSeq" id="WP_054553292.1">
    <property type="nucleotide sequence ID" value="NZ_LJTC01000007.1"/>
</dbReference>
<proteinExistence type="predicted"/>